<gene>
    <name evidence="3" type="ORF">ZIOFF_066564</name>
</gene>
<keyword evidence="4" id="KW-1185">Reference proteome</keyword>
<dbReference type="Proteomes" id="UP000734854">
    <property type="component" value="Unassembled WGS sequence"/>
</dbReference>
<evidence type="ECO:0000313" key="3">
    <source>
        <dbReference type="EMBL" id="KAG6477311.1"/>
    </source>
</evidence>
<evidence type="ECO:0000313" key="4">
    <source>
        <dbReference type="Proteomes" id="UP000734854"/>
    </source>
</evidence>
<feature type="region of interest" description="Disordered" evidence="1">
    <location>
        <begin position="47"/>
        <end position="67"/>
    </location>
</feature>
<organism evidence="3 4">
    <name type="scientific">Zingiber officinale</name>
    <name type="common">Ginger</name>
    <name type="synonym">Amomum zingiber</name>
    <dbReference type="NCBI Taxonomy" id="94328"/>
    <lineage>
        <taxon>Eukaryota</taxon>
        <taxon>Viridiplantae</taxon>
        <taxon>Streptophyta</taxon>
        <taxon>Embryophyta</taxon>
        <taxon>Tracheophyta</taxon>
        <taxon>Spermatophyta</taxon>
        <taxon>Magnoliopsida</taxon>
        <taxon>Liliopsida</taxon>
        <taxon>Zingiberales</taxon>
        <taxon>Zingiberaceae</taxon>
        <taxon>Zingiber</taxon>
    </lineage>
</organism>
<proteinExistence type="predicted"/>
<reference evidence="3 4" key="1">
    <citation type="submission" date="2020-08" db="EMBL/GenBank/DDBJ databases">
        <title>Plant Genome Project.</title>
        <authorList>
            <person name="Zhang R.-G."/>
        </authorList>
    </citation>
    <scope>NUCLEOTIDE SEQUENCE [LARGE SCALE GENOMIC DNA]</scope>
    <source>
        <tissue evidence="3">Rhizome</tissue>
    </source>
</reference>
<name>A0A8J5EYF0_ZINOF</name>
<evidence type="ECO:0000256" key="2">
    <source>
        <dbReference type="SAM" id="Phobius"/>
    </source>
</evidence>
<keyword evidence="2" id="KW-1133">Transmembrane helix</keyword>
<sequence length="67" mass="7526">MVTRWSEKSPGLKILWIWTIGTAAVLVTNVFTARIREMDKILNEEDALRSKTDPAAASSQEHIIADE</sequence>
<dbReference type="AlphaFoldDB" id="A0A8J5EYF0"/>
<evidence type="ECO:0000256" key="1">
    <source>
        <dbReference type="SAM" id="MobiDB-lite"/>
    </source>
</evidence>
<comment type="caution">
    <text evidence="3">The sequence shown here is derived from an EMBL/GenBank/DDBJ whole genome shotgun (WGS) entry which is preliminary data.</text>
</comment>
<accession>A0A8J5EYF0</accession>
<keyword evidence="2" id="KW-0812">Transmembrane</keyword>
<feature type="transmembrane region" description="Helical" evidence="2">
    <location>
        <begin position="15"/>
        <end position="33"/>
    </location>
</feature>
<keyword evidence="2" id="KW-0472">Membrane</keyword>
<protein>
    <submittedName>
        <fullName evidence="3">Uncharacterized protein</fullName>
    </submittedName>
</protein>
<dbReference type="EMBL" id="JACMSC010000018">
    <property type="protein sequence ID" value="KAG6477311.1"/>
    <property type="molecule type" value="Genomic_DNA"/>
</dbReference>